<sequence length="117" mass="13085">MPLLLFLKPVSSFLAQGRWRCSYVWVSSRLRRRLDAPPWCSVADCFQVAFVVAFLVSLFGHWNFENDSFIDLRSPFQASSDLLEFAAALYCFDTISNLVPVMAACVSSSLTGFSSGQ</sequence>
<name>A0A565AV07_9BRAS</name>
<evidence type="ECO:0000313" key="1">
    <source>
        <dbReference type="EMBL" id="VVA93231.1"/>
    </source>
</evidence>
<reference evidence="1" key="1">
    <citation type="submission" date="2019-07" db="EMBL/GenBank/DDBJ databases">
        <authorList>
            <person name="Dittberner H."/>
        </authorList>
    </citation>
    <scope>NUCLEOTIDE SEQUENCE [LARGE SCALE GENOMIC DNA]</scope>
</reference>
<comment type="caution">
    <text evidence="1">The sequence shown here is derived from an EMBL/GenBank/DDBJ whole genome shotgun (WGS) entry which is preliminary data.</text>
</comment>
<keyword evidence="2" id="KW-1185">Reference proteome</keyword>
<dbReference type="Proteomes" id="UP000489600">
    <property type="component" value="Unassembled WGS sequence"/>
</dbReference>
<dbReference type="AlphaFoldDB" id="A0A565AV07"/>
<accession>A0A565AV07</accession>
<proteinExistence type="predicted"/>
<gene>
    <name evidence="1" type="ORF">ANE_LOCUS3676</name>
</gene>
<organism evidence="1 2">
    <name type="scientific">Arabis nemorensis</name>
    <dbReference type="NCBI Taxonomy" id="586526"/>
    <lineage>
        <taxon>Eukaryota</taxon>
        <taxon>Viridiplantae</taxon>
        <taxon>Streptophyta</taxon>
        <taxon>Embryophyta</taxon>
        <taxon>Tracheophyta</taxon>
        <taxon>Spermatophyta</taxon>
        <taxon>Magnoliopsida</taxon>
        <taxon>eudicotyledons</taxon>
        <taxon>Gunneridae</taxon>
        <taxon>Pentapetalae</taxon>
        <taxon>rosids</taxon>
        <taxon>malvids</taxon>
        <taxon>Brassicales</taxon>
        <taxon>Brassicaceae</taxon>
        <taxon>Arabideae</taxon>
        <taxon>Arabis</taxon>
    </lineage>
</organism>
<protein>
    <submittedName>
        <fullName evidence="1">Uncharacterized protein</fullName>
    </submittedName>
</protein>
<dbReference type="EMBL" id="CABITT030000001">
    <property type="protein sequence ID" value="VVA93231.1"/>
    <property type="molecule type" value="Genomic_DNA"/>
</dbReference>
<evidence type="ECO:0000313" key="2">
    <source>
        <dbReference type="Proteomes" id="UP000489600"/>
    </source>
</evidence>